<organism evidence="2 3">
    <name type="scientific">Cupriavidus campinensis</name>
    <dbReference type="NCBI Taxonomy" id="151783"/>
    <lineage>
        <taxon>Bacteria</taxon>
        <taxon>Pseudomonadati</taxon>
        <taxon>Pseudomonadota</taxon>
        <taxon>Betaproteobacteria</taxon>
        <taxon>Burkholderiales</taxon>
        <taxon>Burkholderiaceae</taxon>
        <taxon>Cupriavidus</taxon>
    </lineage>
</organism>
<reference evidence="2" key="1">
    <citation type="journal article" date="2022" name="Microbiol. Resour. Announc.">
        <title>Genome Sequence of Cupriavidus campinensis Strain G5, a Member of a Bacterial Consortium Capable of Polyethylene Degradation.</title>
        <authorList>
            <person name="Schneider B."/>
            <person name="Pfeiffer F."/>
            <person name="Dyall-Smith M."/>
            <person name="Kunte H.J."/>
        </authorList>
    </citation>
    <scope>NUCLEOTIDE SEQUENCE</scope>
    <source>
        <strain evidence="2">G5</strain>
    </source>
</reference>
<evidence type="ECO:0008006" key="4">
    <source>
        <dbReference type="Google" id="ProtNLM"/>
    </source>
</evidence>
<dbReference type="Proteomes" id="UP001056132">
    <property type="component" value="Chromosome 2"/>
</dbReference>
<dbReference type="KEGG" id="ccam:M5D45_28795"/>
<feature type="chain" id="PRO_5042042189" description="Carboxypeptidase regulatory-like domain-containing protein" evidence="1">
    <location>
        <begin position="20"/>
        <end position="552"/>
    </location>
</feature>
<dbReference type="EMBL" id="CP097331">
    <property type="protein sequence ID" value="URF07053.1"/>
    <property type="molecule type" value="Genomic_DNA"/>
</dbReference>
<dbReference type="RefSeq" id="WP_211942696.1">
    <property type="nucleotide sequence ID" value="NZ_CAJPVH010000002.1"/>
</dbReference>
<evidence type="ECO:0000313" key="2">
    <source>
        <dbReference type="EMBL" id="URF07053.1"/>
    </source>
</evidence>
<protein>
    <recommendedName>
        <fullName evidence="4">Carboxypeptidase regulatory-like domain-containing protein</fullName>
    </recommendedName>
</protein>
<evidence type="ECO:0000256" key="1">
    <source>
        <dbReference type="SAM" id="SignalP"/>
    </source>
</evidence>
<dbReference type="PROSITE" id="PS51257">
    <property type="entry name" value="PROKAR_LIPOPROTEIN"/>
    <property type="match status" value="1"/>
</dbReference>
<accession>A0AAE9I3E8</accession>
<evidence type="ECO:0000313" key="3">
    <source>
        <dbReference type="Proteomes" id="UP001056132"/>
    </source>
</evidence>
<proteinExistence type="predicted"/>
<dbReference type="AlphaFoldDB" id="A0AAE9I3E8"/>
<feature type="signal peptide" evidence="1">
    <location>
        <begin position="1"/>
        <end position="19"/>
    </location>
</feature>
<name>A0AAE9I3E8_9BURK</name>
<keyword evidence="1" id="KW-0732">Signal</keyword>
<sequence>MKSRILLTGLAAAVLSACGGGSGDGTTTTPAGGSGSAPVTTKISGTAAVGAALAGATVQAKCATGSGTATTAADGTFTINIDNATRPCVLAVTTPDGTTMHSVVEPGSGTSAVANITPLTELLTAALAGGSTTTFFTQFDKSAQGLVTTDGLSKANNAVSLVLTGVVDLTGIDPLKAPLVAANGSNAGNALDQLLDQLMARLATAKTTLADLSTAVGSNAGTTAVGTILQPASATCAGLRTGNYFMVMATANIVGTVKFNADTTSIAPVASFDAGAEIGPATPLTPVDGDACHFTGGTAPMVFDMMVAKSGMSMMVVPNPGVSAPPMLPPLLVPAQTLPVAELAGDWNGLGFERDDSSAPYAPSRVKFTLDATGKMTAGADCTGTSTCSPWPAEELGTITANPVGGFDLTDSSGLARAVAFKGTDGQITAVIVHTNGILIATKAIARAMPVVGTKNSYWDLTAFADNTILMETASTTITAADPVTGVYSRLRNDGRPDTWTQNSPLPGLRYRAAANSVREGIAMTLNNTGVGVMISLSAPVPFFDISVNRPQ</sequence>
<reference evidence="2" key="2">
    <citation type="submission" date="2022-05" db="EMBL/GenBank/DDBJ databases">
        <authorList>
            <person name="Kunte H.-J."/>
        </authorList>
    </citation>
    <scope>NUCLEOTIDE SEQUENCE</scope>
    <source>
        <strain evidence="2">G5</strain>
    </source>
</reference>
<gene>
    <name evidence="2" type="ORF">M5D45_28795</name>
</gene>